<keyword evidence="11" id="KW-1185">Reference proteome</keyword>
<feature type="transmembrane region" description="Helical" evidence="8">
    <location>
        <begin position="206"/>
        <end position="227"/>
    </location>
</feature>
<dbReference type="Pfam" id="PF00892">
    <property type="entry name" value="EamA"/>
    <property type="match status" value="1"/>
</dbReference>
<evidence type="ECO:0000259" key="9">
    <source>
        <dbReference type="Pfam" id="PF00892"/>
    </source>
</evidence>
<dbReference type="RefSeq" id="WP_310343468.1">
    <property type="nucleotide sequence ID" value="NZ_JAVDXO010000005.1"/>
</dbReference>
<evidence type="ECO:0000256" key="4">
    <source>
        <dbReference type="ARBA" id="ARBA00022475"/>
    </source>
</evidence>
<sequence length="290" mass="31500">MQSGVIFAALAYTAWGLFPIFFKQLASVNAFEVVMHRTVWSLVFLLGVLTVRRHWDWLGAVLRSPRVLGAFALSAVLLAANWSTYVWAVQNAHVLDASLGYFILPLVNVALGFVFLHERPRPGQWLAVAVAAAGVLWLTVQAGRVPWVALVLALTFGFYGLLRKVGALGALEGLTLETLVLSPVAAGLLAWWSWQGQGALVQGNATTLGWLLLAGPLTAVPLLLFAAGARRVSMSTMGILQYISPSLQLLLGVWLYGEVFASARVLGFCLIWAALGVYGLEGWWNSRQQK</sequence>
<keyword evidence="5 8" id="KW-0812">Transmembrane</keyword>
<feature type="domain" description="EamA" evidence="9">
    <location>
        <begin position="3"/>
        <end position="139"/>
    </location>
</feature>
<evidence type="ECO:0000256" key="2">
    <source>
        <dbReference type="ARBA" id="ARBA00007362"/>
    </source>
</evidence>
<evidence type="ECO:0000256" key="7">
    <source>
        <dbReference type="ARBA" id="ARBA00023136"/>
    </source>
</evidence>
<accession>A0ABU1ZP30</accession>
<evidence type="ECO:0000256" key="1">
    <source>
        <dbReference type="ARBA" id="ARBA00004651"/>
    </source>
</evidence>
<feature type="transmembrane region" description="Helical" evidence="8">
    <location>
        <begin position="145"/>
        <end position="162"/>
    </location>
</feature>
<dbReference type="Proteomes" id="UP001268089">
    <property type="component" value="Unassembled WGS sequence"/>
</dbReference>
<organism evidence="10 11">
    <name type="scientific">Rhodoferax saidenbachensis</name>
    <dbReference type="NCBI Taxonomy" id="1484693"/>
    <lineage>
        <taxon>Bacteria</taxon>
        <taxon>Pseudomonadati</taxon>
        <taxon>Pseudomonadota</taxon>
        <taxon>Betaproteobacteria</taxon>
        <taxon>Burkholderiales</taxon>
        <taxon>Comamonadaceae</taxon>
        <taxon>Rhodoferax</taxon>
    </lineage>
</organism>
<evidence type="ECO:0000256" key="5">
    <source>
        <dbReference type="ARBA" id="ARBA00022692"/>
    </source>
</evidence>
<feature type="transmembrane region" description="Helical" evidence="8">
    <location>
        <begin position="34"/>
        <end position="55"/>
    </location>
</feature>
<keyword evidence="3" id="KW-0813">Transport</keyword>
<protein>
    <submittedName>
        <fullName evidence="10">Chloramphenicol-sensitive protein RarD</fullName>
    </submittedName>
</protein>
<feature type="transmembrane region" description="Helical" evidence="8">
    <location>
        <begin position="5"/>
        <end position="22"/>
    </location>
</feature>
<dbReference type="NCBIfam" id="TIGR00688">
    <property type="entry name" value="rarD"/>
    <property type="match status" value="1"/>
</dbReference>
<evidence type="ECO:0000313" key="10">
    <source>
        <dbReference type="EMBL" id="MDR7307310.1"/>
    </source>
</evidence>
<comment type="subcellular location">
    <subcellularLocation>
        <location evidence="1">Cell membrane</location>
        <topology evidence="1">Multi-pass membrane protein</topology>
    </subcellularLocation>
</comment>
<keyword evidence="7 8" id="KW-0472">Membrane</keyword>
<keyword evidence="6 8" id="KW-1133">Transmembrane helix</keyword>
<evidence type="ECO:0000256" key="3">
    <source>
        <dbReference type="ARBA" id="ARBA00022448"/>
    </source>
</evidence>
<keyword evidence="4" id="KW-1003">Cell membrane</keyword>
<evidence type="ECO:0000256" key="8">
    <source>
        <dbReference type="SAM" id="Phobius"/>
    </source>
</evidence>
<comment type="caution">
    <text evidence="10">The sequence shown here is derived from an EMBL/GenBank/DDBJ whole genome shotgun (WGS) entry which is preliminary data.</text>
</comment>
<feature type="transmembrane region" description="Helical" evidence="8">
    <location>
        <begin position="123"/>
        <end position="139"/>
    </location>
</feature>
<gene>
    <name evidence="10" type="ORF">J2X15_002597</name>
</gene>
<dbReference type="InterPro" id="IPR004626">
    <property type="entry name" value="RarD"/>
</dbReference>
<dbReference type="InterPro" id="IPR037185">
    <property type="entry name" value="EmrE-like"/>
</dbReference>
<evidence type="ECO:0000313" key="11">
    <source>
        <dbReference type="Proteomes" id="UP001268089"/>
    </source>
</evidence>
<reference evidence="10 11" key="1">
    <citation type="submission" date="2023-07" db="EMBL/GenBank/DDBJ databases">
        <title>Sorghum-associated microbial communities from plants grown in Nebraska, USA.</title>
        <authorList>
            <person name="Schachtman D."/>
        </authorList>
    </citation>
    <scope>NUCLEOTIDE SEQUENCE [LARGE SCALE GENOMIC DNA]</scope>
    <source>
        <strain evidence="10 11">BE308</strain>
    </source>
</reference>
<feature type="transmembrane region" description="Helical" evidence="8">
    <location>
        <begin position="174"/>
        <end position="194"/>
    </location>
</feature>
<feature type="transmembrane region" description="Helical" evidence="8">
    <location>
        <begin position="239"/>
        <end position="257"/>
    </location>
</feature>
<evidence type="ECO:0000256" key="6">
    <source>
        <dbReference type="ARBA" id="ARBA00022989"/>
    </source>
</evidence>
<dbReference type="PANTHER" id="PTHR22911:SF137">
    <property type="entry name" value="SOLUTE CARRIER FAMILY 35 MEMBER G2-RELATED"/>
    <property type="match status" value="1"/>
</dbReference>
<feature type="transmembrane region" description="Helical" evidence="8">
    <location>
        <begin position="263"/>
        <end position="284"/>
    </location>
</feature>
<proteinExistence type="inferred from homology"/>
<feature type="transmembrane region" description="Helical" evidence="8">
    <location>
        <begin position="99"/>
        <end position="116"/>
    </location>
</feature>
<feature type="transmembrane region" description="Helical" evidence="8">
    <location>
        <begin position="67"/>
        <end position="87"/>
    </location>
</feature>
<name>A0ABU1ZP30_9BURK</name>
<dbReference type="InterPro" id="IPR000620">
    <property type="entry name" value="EamA_dom"/>
</dbReference>
<dbReference type="PANTHER" id="PTHR22911">
    <property type="entry name" value="ACYL-MALONYL CONDENSING ENZYME-RELATED"/>
    <property type="match status" value="1"/>
</dbReference>
<dbReference type="EMBL" id="JAVDXO010000005">
    <property type="protein sequence ID" value="MDR7307310.1"/>
    <property type="molecule type" value="Genomic_DNA"/>
</dbReference>
<comment type="similarity">
    <text evidence="2">Belongs to the EamA transporter family.</text>
</comment>
<dbReference type="SUPFAM" id="SSF103481">
    <property type="entry name" value="Multidrug resistance efflux transporter EmrE"/>
    <property type="match status" value="2"/>
</dbReference>